<protein>
    <submittedName>
        <fullName evidence="1">Uncharacterized protein</fullName>
    </submittedName>
</protein>
<dbReference type="AlphaFoldDB" id="A0AA91F8W8"/>
<proteinExistence type="predicted"/>
<sequence>MCALQTLLPLLKKAAGDLERPDMVYWFKQADAELANIIRGRPSDTAAIPALIARSPQNGHHA</sequence>
<evidence type="ECO:0000313" key="2">
    <source>
        <dbReference type="Proteomes" id="UP000093737"/>
    </source>
</evidence>
<dbReference type="RefSeq" id="WP_056574929.1">
    <property type="nucleotide sequence ID" value="NZ_CP033334.1"/>
</dbReference>
<comment type="caution">
    <text evidence="1">The sequence shown here is derived from an EMBL/GenBank/DDBJ whole genome shotgun (WGS) entry which is preliminary data.</text>
</comment>
<gene>
    <name evidence="1" type="ORF">A8145_15850</name>
</gene>
<name>A0AA91F8W8_RHILI</name>
<evidence type="ECO:0000313" key="1">
    <source>
        <dbReference type="EMBL" id="OBQ65627.1"/>
    </source>
</evidence>
<organism evidence="1 2">
    <name type="scientific">Rhizobium loti</name>
    <name type="common">Mesorhizobium loti</name>
    <dbReference type="NCBI Taxonomy" id="381"/>
    <lineage>
        <taxon>Bacteria</taxon>
        <taxon>Pseudomonadati</taxon>
        <taxon>Pseudomonadota</taxon>
        <taxon>Alphaproteobacteria</taxon>
        <taxon>Hyphomicrobiales</taxon>
        <taxon>Phyllobacteriaceae</taxon>
        <taxon>Mesorhizobium</taxon>
    </lineage>
</organism>
<reference evidence="1 2" key="1">
    <citation type="submission" date="2016-05" db="EMBL/GenBank/DDBJ databases">
        <authorList>
            <person name="Ramsay J.P."/>
        </authorList>
    </citation>
    <scope>NUCLEOTIDE SEQUENCE [LARGE SCALE GENOMIC DNA]</scope>
    <source>
        <strain evidence="1 2">NZP2042</strain>
    </source>
</reference>
<accession>A0AA91F8W8</accession>
<dbReference type="Proteomes" id="UP000093737">
    <property type="component" value="Unassembled WGS sequence"/>
</dbReference>
<dbReference type="EMBL" id="LYTK01000012">
    <property type="protein sequence ID" value="OBQ65627.1"/>
    <property type="molecule type" value="Genomic_DNA"/>
</dbReference>